<dbReference type="OMA" id="IVIEIGW"/>
<sequence length="135" mass="15411">MFRRFTFLLIFNFVISDSTASVTLLITGHSSNNVYKHQLASFFVDSYEELIKGSKTPLFVFTNGVSMPVASEINNLLETWNDLDMPTNVSTLILTNLGTDEMSLDHLSVIQRFMKTKKPLIVIEIGWFDPLVFHF</sequence>
<dbReference type="KEGG" id="nai:NECAME_14823"/>
<feature type="chain" id="PRO_5004824728" description="Glucuronosyltransferase" evidence="1">
    <location>
        <begin position="21"/>
        <end position="135"/>
    </location>
</feature>
<accession>W2SL65</accession>
<keyword evidence="1" id="KW-0732">Signal</keyword>
<dbReference type="AlphaFoldDB" id="W2SL65"/>
<organism evidence="2 3">
    <name type="scientific">Necator americanus</name>
    <name type="common">Human hookworm</name>
    <dbReference type="NCBI Taxonomy" id="51031"/>
    <lineage>
        <taxon>Eukaryota</taxon>
        <taxon>Metazoa</taxon>
        <taxon>Ecdysozoa</taxon>
        <taxon>Nematoda</taxon>
        <taxon>Chromadorea</taxon>
        <taxon>Rhabditida</taxon>
        <taxon>Rhabditina</taxon>
        <taxon>Rhabditomorpha</taxon>
        <taxon>Strongyloidea</taxon>
        <taxon>Ancylostomatidae</taxon>
        <taxon>Bunostominae</taxon>
        <taxon>Necator</taxon>
    </lineage>
</organism>
<feature type="signal peptide" evidence="1">
    <location>
        <begin position="1"/>
        <end position="20"/>
    </location>
</feature>
<evidence type="ECO:0008006" key="4">
    <source>
        <dbReference type="Google" id="ProtNLM"/>
    </source>
</evidence>
<gene>
    <name evidence="2" type="ORF">NECAME_14823</name>
</gene>
<evidence type="ECO:0000313" key="2">
    <source>
        <dbReference type="EMBL" id="ETN70350.1"/>
    </source>
</evidence>
<evidence type="ECO:0000256" key="1">
    <source>
        <dbReference type="SAM" id="SignalP"/>
    </source>
</evidence>
<keyword evidence="3" id="KW-1185">Reference proteome</keyword>
<dbReference type="OrthoDB" id="5841829at2759"/>
<dbReference type="EMBL" id="KI668971">
    <property type="protein sequence ID" value="ETN70350.1"/>
    <property type="molecule type" value="Genomic_DNA"/>
</dbReference>
<evidence type="ECO:0000313" key="3">
    <source>
        <dbReference type="Proteomes" id="UP000053676"/>
    </source>
</evidence>
<dbReference type="Proteomes" id="UP000053676">
    <property type="component" value="Unassembled WGS sequence"/>
</dbReference>
<proteinExistence type="predicted"/>
<reference evidence="3" key="1">
    <citation type="journal article" date="2014" name="Nat. Genet.">
        <title>Genome of the human hookworm Necator americanus.</title>
        <authorList>
            <person name="Tang Y.T."/>
            <person name="Gao X."/>
            <person name="Rosa B.A."/>
            <person name="Abubucker S."/>
            <person name="Hallsworth-Pepin K."/>
            <person name="Martin J."/>
            <person name="Tyagi R."/>
            <person name="Heizer E."/>
            <person name="Zhang X."/>
            <person name="Bhonagiri-Palsikar V."/>
            <person name="Minx P."/>
            <person name="Warren W.C."/>
            <person name="Wang Q."/>
            <person name="Zhan B."/>
            <person name="Hotez P.J."/>
            <person name="Sternberg P.W."/>
            <person name="Dougall A."/>
            <person name="Gaze S.T."/>
            <person name="Mulvenna J."/>
            <person name="Sotillo J."/>
            <person name="Ranganathan S."/>
            <person name="Rabelo E.M."/>
            <person name="Wilson R.K."/>
            <person name="Felgner P.L."/>
            <person name="Bethony J."/>
            <person name="Hawdon J.M."/>
            <person name="Gasser R.B."/>
            <person name="Loukas A."/>
            <person name="Mitreva M."/>
        </authorList>
    </citation>
    <scope>NUCLEOTIDE SEQUENCE [LARGE SCALE GENOMIC DNA]</scope>
</reference>
<name>W2SL65_NECAM</name>
<protein>
    <recommendedName>
        <fullName evidence="4">Glucuronosyltransferase</fullName>
    </recommendedName>
</protein>